<evidence type="ECO:0000259" key="1">
    <source>
        <dbReference type="Pfam" id="PF10124"/>
    </source>
</evidence>
<proteinExistence type="predicted"/>
<reference evidence="2" key="1">
    <citation type="journal article" date="2020" name="J. ISSAAS">
        <title>Lactobacilli and other gastrointestinal microbiota of Peromyscus leucopus, reservoir host for agents of Lyme disease and other zoonoses in North America.</title>
        <authorList>
            <person name="Milovic A."/>
            <person name="Bassam K."/>
            <person name="Shao H."/>
            <person name="Chatzistamou I."/>
            <person name="Tufts D.M."/>
            <person name="Diuk-Wasser M."/>
            <person name="Barbour A.G."/>
        </authorList>
    </citation>
    <scope>NUCLEOTIDE SEQUENCE</scope>
    <source>
        <strain evidence="2">LL50</strain>
    </source>
</reference>
<gene>
    <name evidence="2" type="ORF">Unknown280_0160</name>
</gene>
<sequence length="314" mass="35522">MIMAIVTNETLNALRTTLRGEFRTAFQNASAASFYGKLSTLIQSSSKTNTYDWLSKFPQMREWVGKRVLKSMGEASYQITNKKYEATLGVERTDIEDDNLGLYRTIAQSMGQEAGEFLDREIAKLMKSGFSALCYDGQNFFDKEHPVYPNADGTKEDDDSTTKRVSNIYEKTAGENNEPWFLLSLNRPLKPFILQQRTQMEFESITDTKDESVFLEDKYMHGIRWRGNFGFGLWQQAVGSKSELTAEAFEGAYKMMQQFKRDGGDPMGIVPSTLVVSPSNQSAAEKILKAQFLDSGASNINYQKVELIVNPWLA</sequence>
<organism evidence="2">
    <name type="scientific">uncultured Spirochaetaceae bacterium</name>
    <dbReference type="NCBI Taxonomy" id="201186"/>
    <lineage>
        <taxon>Bacteria</taxon>
        <taxon>Pseudomonadati</taxon>
        <taxon>Spirochaetota</taxon>
        <taxon>Spirochaetia</taxon>
        <taxon>Spirochaetales</taxon>
        <taxon>Spirochaetaceae</taxon>
        <taxon>environmental samples</taxon>
    </lineage>
</organism>
<dbReference type="Pfam" id="PF10124">
    <property type="entry name" value="Mu-like_gpT"/>
    <property type="match status" value="1"/>
</dbReference>
<feature type="domain" description="Bacteriophage Mu GpT" evidence="1">
    <location>
        <begin position="11"/>
        <end position="313"/>
    </location>
</feature>
<protein>
    <submittedName>
        <fullName evidence="2">Head protein</fullName>
    </submittedName>
</protein>
<dbReference type="AlphaFoldDB" id="A0A650EQU2"/>
<dbReference type="InterPro" id="IPR018774">
    <property type="entry name" value="Phage_Mu_GpT"/>
</dbReference>
<dbReference type="EMBL" id="MN577574">
    <property type="protein sequence ID" value="QGT51324.1"/>
    <property type="molecule type" value="Genomic_DNA"/>
</dbReference>
<accession>A0A650EQU2</accession>
<evidence type="ECO:0000313" key="2">
    <source>
        <dbReference type="EMBL" id="QGT51324.1"/>
    </source>
</evidence>
<name>A0A650EQU2_9SPIO</name>